<name>A4NY27_HAEIF</name>
<evidence type="ECO:0000313" key="2">
    <source>
        <dbReference type="EMBL" id="EDK14015.1"/>
    </source>
</evidence>
<dbReference type="PANTHER" id="PTHR33451">
    <property type="entry name" value="MALATE-2H(+)/NA(+)-LACTATE ANTIPORTER"/>
    <property type="match status" value="1"/>
</dbReference>
<evidence type="ECO:0000256" key="1">
    <source>
        <dbReference type="SAM" id="Phobius"/>
    </source>
</evidence>
<reference evidence="2 3" key="1">
    <citation type="journal article" date="2007" name="Genome Biol.">
        <title>Characterization and modeling of the Haemophilus influenzae core and supragenomes based on the complete genomic sequences of Rd and 12 clinical nontypeable strains.</title>
        <authorList>
            <person name="Hogg J.S."/>
            <person name="Hu F.Z."/>
            <person name="Janto B."/>
            <person name="Boissy R."/>
            <person name="Hayes J."/>
            <person name="Keefe R."/>
            <person name="Post J.C."/>
            <person name="Ehrlich G.D."/>
        </authorList>
    </citation>
    <scope>NUCLEOTIDE SEQUENCE [LARGE SCALE GENOMIC DNA]</scope>
    <source>
        <strain evidence="2 3">22.4-21</strain>
    </source>
</reference>
<keyword evidence="1" id="KW-1133">Transmembrane helix</keyword>
<accession>A4NY27</accession>
<evidence type="ECO:0000313" key="3">
    <source>
        <dbReference type="Proteomes" id="UP000005596"/>
    </source>
</evidence>
<sequence length="108" mass="11764">MKTTHRTRIPTTLEAFSPIIVMLLLLGLGYALFDLPAEPLMIISTVFAGFLVIKLGHCYLDILDAISEKIAKTMPALLILITVGLLIGTWISGGTIPMMIYYGLKAIS</sequence>
<feature type="transmembrane region" description="Helical" evidence="1">
    <location>
        <begin position="39"/>
        <end position="56"/>
    </location>
</feature>
<keyword evidence="1" id="KW-0812">Transmembrane</keyword>
<dbReference type="InterPro" id="IPR052180">
    <property type="entry name" value="NhaC_Na-H+_Antiporter"/>
</dbReference>
<feature type="transmembrane region" description="Helical" evidence="1">
    <location>
        <begin position="77"/>
        <end position="104"/>
    </location>
</feature>
<feature type="non-terminal residue" evidence="2">
    <location>
        <position position="108"/>
    </location>
</feature>
<protein>
    <submittedName>
        <fullName evidence="2">Conserved hypothetical Na(+)/H(+) antiporter</fullName>
    </submittedName>
</protein>
<feature type="transmembrane region" description="Helical" evidence="1">
    <location>
        <begin position="12"/>
        <end position="33"/>
    </location>
</feature>
<proteinExistence type="predicted"/>
<dbReference type="AlphaFoldDB" id="A4NY27"/>
<dbReference type="PANTHER" id="PTHR33451:SF3">
    <property type="entry name" value="MALATE-2H(+)_NA(+)-LACTATE ANTIPORTER"/>
    <property type="match status" value="1"/>
</dbReference>
<organism evidence="2 3">
    <name type="scientific">Haemophilus influenzae 22.4-21</name>
    <dbReference type="NCBI Taxonomy" id="375063"/>
    <lineage>
        <taxon>Bacteria</taxon>
        <taxon>Pseudomonadati</taxon>
        <taxon>Pseudomonadota</taxon>
        <taxon>Gammaproteobacteria</taxon>
        <taxon>Pasteurellales</taxon>
        <taxon>Pasteurellaceae</taxon>
        <taxon>Haemophilus</taxon>
    </lineage>
</organism>
<keyword evidence="1" id="KW-0472">Membrane</keyword>
<dbReference type="Proteomes" id="UP000005596">
    <property type="component" value="Unassembled WGS sequence"/>
</dbReference>
<dbReference type="EMBL" id="AAZJ01000005">
    <property type="protein sequence ID" value="EDK14015.1"/>
    <property type="molecule type" value="Genomic_DNA"/>
</dbReference>
<gene>
    <name evidence="2" type="ORF">CGSHiR3021_05904</name>
</gene>